<dbReference type="InterPro" id="IPR029063">
    <property type="entry name" value="SAM-dependent_MTases_sf"/>
</dbReference>
<evidence type="ECO:0000259" key="1">
    <source>
        <dbReference type="Pfam" id="PF13649"/>
    </source>
</evidence>
<dbReference type="Pfam" id="PF13649">
    <property type="entry name" value="Methyltransf_25"/>
    <property type="match status" value="1"/>
</dbReference>
<keyword evidence="3" id="KW-1185">Reference proteome</keyword>
<dbReference type="Gene3D" id="3.40.50.150">
    <property type="entry name" value="Vaccinia Virus protein VP39"/>
    <property type="match status" value="1"/>
</dbReference>
<dbReference type="RefSeq" id="WP_310521799.1">
    <property type="nucleotide sequence ID" value="NZ_BAABBS010000002.1"/>
</dbReference>
<dbReference type="GO" id="GO:0008168">
    <property type="term" value="F:methyltransferase activity"/>
    <property type="evidence" value="ECO:0007669"/>
    <property type="project" value="UniProtKB-KW"/>
</dbReference>
<dbReference type="CDD" id="cd02440">
    <property type="entry name" value="AdoMet_MTases"/>
    <property type="match status" value="1"/>
</dbReference>
<gene>
    <name evidence="2" type="ORF">RH861_15800</name>
</gene>
<proteinExistence type="predicted"/>
<evidence type="ECO:0000313" key="3">
    <source>
        <dbReference type="Proteomes" id="UP001260072"/>
    </source>
</evidence>
<feature type="domain" description="Methyltransferase" evidence="1">
    <location>
        <begin position="26"/>
        <end position="95"/>
    </location>
</feature>
<accession>A0ABU1FP50</accession>
<name>A0ABU1FP50_9MICO</name>
<keyword evidence="2" id="KW-0489">Methyltransferase</keyword>
<sequence>MYEPIARAIEDDAAANLHLEGSAPRIVDLACGTGYYSGRLSARFDGANLLLVDRSPAAVRMARRGNPHATGVVLDLWRPLPIRDAVADLSINVFAPRNPDEFARITREGGLLAVVVPTDRHLAELRSAGAMLDIPSGKAEQVTIQLSSAGFDPVTSTTLDYVAELDEAQCAALVGMGPAAHHVRPSDQTAAPSPGVGSGAGITAVTVSVDVLLFRRR</sequence>
<reference evidence="3" key="1">
    <citation type="submission" date="2023-07" db="EMBL/GenBank/DDBJ databases">
        <title>Description of three actinobacteria isolated from air of manufacturing shop in a pharmaceutical factory.</title>
        <authorList>
            <person name="Zhang D.-F."/>
        </authorList>
    </citation>
    <scope>NUCLEOTIDE SEQUENCE [LARGE SCALE GENOMIC DNA]</scope>
    <source>
        <strain evidence="3">CCTCC AB 2011122</strain>
    </source>
</reference>
<comment type="caution">
    <text evidence="2">The sequence shown here is derived from an EMBL/GenBank/DDBJ whole genome shotgun (WGS) entry which is preliminary data.</text>
</comment>
<dbReference type="InterPro" id="IPR041698">
    <property type="entry name" value="Methyltransf_25"/>
</dbReference>
<dbReference type="EMBL" id="JAVKGS010000006">
    <property type="protein sequence ID" value="MDR5693539.1"/>
    <property type="molecule type" value="Genomic_DNA"/>
</dbReference>
<dbReference type="SUPFAM" id="SSF53335">
    <property type="entry name" value="S-adenosyl-L-methionine-dependent methyltransferases"/>
    <property type="match status" value="1"/>
</dbReference>
<keyword evidence="2" id="KW-0808">Transferase</keyword>
<dbReference type="Proteomes" id="UP001260072">
    <property type="component" value="Unassembled WGS sequence"/>
</dbReference>
<dbReference type="GO" id="GO:0032259">
    <property type="term" value="P:methylation"/>
    <property type="evidence" value="ECO:0007669"/>
    <property type="project" value="UniProtKB-KW"/>
</dbReference>
<evidence type="ECO:0000313" key="2">
    <source>
        <dbReference type="EMBL" id="MDR5693539.1"/>
    </source>
</evidence>
<organism evidence="2 3">
    <name type="scientific">Agromyces indicus</name>
    <dbReference type="NCBI Taxonomy" id="758919"/>
    <lineage>
        <taxon>Bacteria</taxon>
        <taxon>Bacillati</taxon>
        <taxon>Actinomycetota</taxon>
        <taxon>Actinomycetes</taxon>
        <taxon>Micrococcales</taxon>
        <taxon>Microbacteriaceae</taxon>
        <taxon>Agromyces</taxon>
    </lineage>
</organism>
<protein>
    <submittedName>
        <fullName evidence="2">Methyltransferase domain-containing protein</fullName>
    </submittedName>
</protein>